<protein>
    <submittedName>
        <fullName evidence="1">Uncharacterized protein</fullName>
    </submittedName>
</protein>
<dbReference type="EMBL" id="BGZK01003851">
    <property type="protein sequence ID" value="GBP05039.1"/>
    <property type="molecule type" value="Genomic_DNA"/>
</dbReference>
<accession>A0A4C1SS96</accession>
<comment type="caution">
    <text evidence="1">The sequence shown here is derived from an EMBL/GenBank/DDBJ whole genome shotgun (WGS) entry which is preliminary data.</text>
</comment>
<sequence>MIKRKIARERRGNRLYVRAGGAMGVARYTALRIQSIYSRVHCVATGRPYTALRIQSIYSRVHCVATGRPATLRYAYSLFIVECTVATGRPTTLRYAYSLYSRVHCVATGRPATLRYAYSLFIVECTVWRRVAPLHCATYLPFAGEFGNLVAGSGCSGHFLASVHRVQTKCIYFLRHITHGRMLAVVDSAGLQTGYVENRKKLYFGGITEDT</sequence>
<proteinExistence type="predicted"/>
<dbReference type="AlphaFoldDB" id="A0A4C1SS96"/>
<name>A0A4C1SS96_EUMVA</name>
<evidence type="ECO:0000313" key="2">
    <source>
        <dbReference type="Proteomes" id="UP000299102"/>
    </source>
</evidence>
<evidence type="ECO:0000313" key="1">
    <source>
        <dbReference type="EMBL" id="GBP05039.1"/>
    </source>
</evidence>
<reference evidence="1 2" key="1">
    <citation type="journal article" date="2019" name="Commun. Biol.">
        <title>The bagworm genome reveals a unique fibroin gene that provides high tensile strength.</title>
        <authorList>
            <person name="Kono N."/>
            <person name="Nakamura H."/>
            <person name="Ohtoshi R."/>
            <person name="Tomita M."/>
            <person name="Numata K."/>
            <person name="Arakawa K."/>
        </authorList>
    </citation>
    <scope>NUCLEOTIDE SEQUENCE [LARGE SCALE GENOMIC DNA]</scope>
</reference>
<gene>
    <name evidence="1" type="ORF">EVAR_72866_1</name>
</gene>
<keyword evidence="2" id="KW-1185">Reference proteome</keyword>
<dbReference type="Proteomes" id="UP000299102">
    <property type="component" value="Unassembled WGS sequence"/>
</dbReference>
<organism evidence="1 2">
    <name type="scientific">Eumeta variegata</name>
    <name type="common">Bagworm moth</name>
    <name type="synonym">Eumeta japonica</name>
    <dbReference type="NCBI Taxonomy" id="151549"/>
    <lineage>
        <taxon>Eukaryota</taxon>
        <taxon>Metazoa</taxon>
        <taxon>Ecdysozoa</taxon>
        <taxon>Arthropoda</taxon>
        <taxon>Hexapoda</taxon>
        <taxon>Insecta</taxon>
        <taxon>Pterygota</taxon>
        <taxon>Neoptera</taxon>
        <taxon>Endopterygota</taxon>
        <taxon>Lepidoptera</taxon>
        <taxon>Glossata</taxon>
        <taxon>Ditrysia</taxon>
        <taxon>Tineoidea</taxon>
        <taxon>Psychidae</taxon>
        <taxon>Oiketicinae</taxon>
        <taxon>Eumeta</taxon>
    </lineage>
</organism>